<accession>A0A0S4KDZ3</accession>
<comment type="subcellular location">
    <subcellularLocation>
        <location evidence="1">Nucleus</location>
    </subcellularLocation>
</comment>
<feature type="compositionally biased region" description="Gly residues" evidence="4">
    <location>
        <begin position="1268"/>
        <end position="1278"/>
    </location>
</feature>
<dbReference type="InterPro" id="IPR011990">
    <property type="entry name" value="TPR-like_helical_dom_sf"/>
</dbReference>
<feature type="compositionally biased region" description="Basic and acidic residues" evidence="4">
    <location>
        <begin position="1314"/>
        <end position="1324"/>
    </location>
</feature>
<evidence type="ECO:0000259" key="5">
    <source>
        <dbReference type="Pfam" id="PF05843"/>
    </source>
</evidence>
<feature type="region of interest" description="Disordered" evidence="4">
    <location>
        <begin position="143"/>
        <end position="173"/>
    </location>
</feature>
<reference evidence="7" key="1">
    <citation type="submission" date="2015-09" db="EMBL/GenBank/DDBJ databases">
        <authorList>
            <consortium name="Pathogen Informatics"/>
        </authorList>
    </citation>
    <scope>NUCLEOTIDE SEQUENCE [LARGE SCALE GENOMIC DNA]</scope>
    <source>
        <strain evidence="7">Lake Konstanz</strain>
    </source>
</reference>
<dbReference type="SUPFAM" id="SSF48452">
    <property type="entry name" value="TPR-like"/>
    <property type="match status" value="1"/>
</dbReference>
<dbReference type="GO" id="GO:0031124">
    <property type="term" value="P:mRNA 3'-end processing"/>
    <property type="evidence" value="ECO:0007669"/>
    <property type="project" value="InterPro"/>
</dbReference>
<gene>
    <name evidence="6" type="ORF">BSAL_56005</name>
</gene>
<feature type="region of interest" description="Disordered" evidence="4">
    <location>
        <begin position="277"/>
        <end position="297"/>
    </location>
</feature>
<keyword evidence="7" id="KW-1185">Reference proteome</keyword>
<keyword evidence="3" id="KW-0539">Nucleus</keyword>
<dbReference type="PANTHER" id="PTHR19980">
    <property type="entry name" value="RNA CLEAVAGE STIMULATION FACTOR"/>
    <property type="match status" value="1"/>
</dbReference>
<dbReference type="PANTHER" id="PTHR19980:SF0">
    <property type="entry name" value="CLEAVAGE STIMULATION FACTOR SUBUNIT 3"/>
    <property type="match status" value="1"/>
</dbReference>
<dbReference type="GO" id="GO:0005634">
    <property type="term" value="C:nucleus"/>
    <property type="evidence" value="ECO:0007669"/>
    <property type="project" value="UniProtKB-SubCell"/>
</dbReference>
<evidence type="ECO:0000256" key="1">
    <source>
        <dbReference type="ARBA" id="ARBA00004123"/>
    </source>
</evidence>
<feature type="region of interest" description="Disordered" evidence="4">
    <location>
        <begin position="1262"/>
        <end position="1332"/>
    </location>
</feature>
<evidence type="ECO:0000313" key="6">
    <source>
        <dbReference type="EMBL" id="CUI11981.1"/>
    </source>
</evidence>
<organism evidence="6 7">
    <name type="scientific">Bodo saltans</name>
    <name type="common">Flagellated protozoan</name>
    <dbReference type="NCBI Taxonomy" id="75058"/>
    <lineage>
        <taxon>Eukaryota</taxon>
        <taxon>Discoba</taxon>
        <taxon>Euglenozoa</taxon>
        <taxon>Kinetoplastea</taxon>
        <taxon>Metakinetoplastina</taxon>
        <taxon>Eubodonida</taxon>
        <taxon>Bodonidae</taxon>
        <taxon>Bodo</taxon>
    </lineage>
</organism>
<dbReference type="OrthoDB" id="26282at2759"/>
<keyword evidence="2" id="KW-0677">Repeat</keyword>
<dbReference type="EMBL" id="CYKH01000178">
    <property type="protein sequence ID" value="CUI11981.1"/>
    <property type="molecule type" value="Genomic_DNA"/>
</dbReference>
<evidence type="ECO:0000256" key="3">
    <source>
        <dbReference type="ARBA" id="ARBA00023242"/>
    </source>
</evidence>
<evidence type="ECO:0000256" key="4">
    <source>
        <dbReference type="SAM" id="MobiDB-lite"/>
    </source>
</evidence>
<dbReference type="Pfam" id="PF05843">
    <property type="entry name" value="Suf"/>
    <property type="match status" value="1"/>
</dbReference>
<evidence type="ECO:0000313" key="7">
    <source>
        <dbReference type="Proteomes" id="UP000051952"/>
    </source>
</evidence>
<protein>
    <recommendedName>
        <fullName evidence="5">Suppressor of forked domain-containing protein</fullName>
    </recommendedName>
</protein>
<proteinExistence type="predicted"/>
<dbReference type="InterPro" id="IPR045243">
    <property type="entry name" value="Rna14-like"/>
</dbReference>
<feature type="compositionally biased region" description="Low complexity" evidence="4">
    <location>
        <begin position="277"/>
        <end position="287"/>
    </location>
</feature>
<name>A0A0S4KDZ3_BODSA</name>
<dbReference type="VEuPathDB" id="TriTrypDB:BSAL_56005"/>
<feature type="domain" description="Suppressor of forked" evidence="5">
    <location>
        <begin position="435"/>
        <end position="577"/>
    </location>
</feature>
<sequence length="1508" mass="163866">MQGGFDGYDVAGFSPAVTSGGAAAGGAPLDVHEDDLDMLQMMATLERSTAAPTASAPGANAAQLSVATTAAEALVSLHAAMGATGGAAAARSMKAARPKLSAAAAGTLSNALNRHPALHIFHSLQERVELWTSAVTASMAYETDDAEEDNSDKNDESVASNPPSAGTSALATATTAAARADQSVLNASGTAGVRHAFTYVQQLCDELELERLAAVFRGAESGRDIIASVEKRVDEAIAHLGFFPNHMAGDAAAVPQRCWYHCLFGPLLSPEHADWAPPNAASSVSPSETDAGRSNNKNQAAHLQLGLDTSRLAEVRLPLVSASLAHAVERASRCPYDSSAWLHILETAMDIPMADARSTWQQACFLFPTCGPVVIAYLRAELAALHDLQQSALAVSSAVASGDSNTNSASTFTFQEGLDEETTKHIFRAQLRILNAFYRHLPRCASWELYDMFLTFAQNNVVTDTRTTDQLYRCALEQHVGNCVDSTPLWLRYLEWRAHKTTNITEKQHFVRTMFHRILRTPLYGLQEVRERYDLFESAEVRGGRFRLEDELERSMTRAKSIAADRVDLLKPLLRQRLVATSARRAGGGAFDSNELPTVIPFSSSRVFLPRPFHPNPEQHMKFPRAGSNAATATAGQGITASMLLQNMSGGGGGHSSGAGGDESALQWLHPEEELFEEQEVWQLLHRALASEIDTNYSPANTEEGHFKRVAFALRLRWTMFPHESVCWLEYANILLYGFPRHRPRADFGPTGAVGSAAPAYLGPRSVQLAAEVLEDAIALHPYHMHTTVVVADLCRLRLASPRRGDRWYFMSLEASRSRLLTRLLPTCDAMLLAAQRSAAQHHNSSSGGNKHLSSSLKVDHNLLAFHERYLTLYDHLTTLLEQTVVLAGNWLSYSRAAYPKTAATQTRLVARYLMQDLELLSMVMGALRRMVRLSTVLQCPHLCSPRRFLDAFNAFCSHWVMIELHQLHSPDAALAIVQGWCEQYKSMIASTRQQFWTIGDCGVDERFFARATEVGSSWGKPQMNADGTHQQNIVTASPAAAQGAGGAGKPQSGRRIHAVLSMIDELISAFPHAPPTAAELADPMPSSGVEGLERQRVAQRRVVVYQSTLAPRRWVLSLCQRLDPIGLFVRASFPHLLDRCRSPISGGSPPNAEGSKTLHASWWSTLGLGGVATSGASEMARSCYEPLLPVPMNGVADSSNSAESARRTEALAEAFCLEDTREFGYLPAPRPTDHRLRNEDDDDLDPVYPDAAAWELLPPRPAYVARGGRGGGRGGRGSSFARGGRASGAAHDASTHRLHQHDGDDGADDEHLDTDFPTHRHGDGSSLTNGGGADGGTLLAIGDALMSLSAAMEKRTKQTLGRRISVRATSFQSSSLPREGLLASLDLTACDRRVEELVAEGRNPTKAQDEEAAAGGGGLWLGSHQRLWDAALNHSTILQLEEMHHGVGCLFQAHNVAALSSKQLLSNCSLRRSRPGHAQRQRAQQCVWMRTHVLEAHDIVAKARCRR</sequence>
<feature type="compositionally biased region" description="Low complexity" evidence="4">
    <location>
        <begin position="1279"/>
        <end position="1291"/>
    </location>
</feature>
<dbReference type="InterPro" id="IPR008847">
    <property type="entry name" value="Suf"/>
</dbReference>
<dbReference type="Gene3D" id="1.25.40.10">
    <property type="entry name" value="Tetratricopeptide repeat domain"/>
    <property type="match status" value="1"/>
</dbReference>
<evidence type="ECO:0000256" key="2">
    <source>
        <dbReference type="ARBA" id="ARBA00022737"/>
    </source>
</evidence>
<dbReference type="Proteomes" id="UP000051952">
    <property type="component" value="Unassembled WGS sequence"/>
</dbReference>
<dbReference type="GO" id="GO:0003729">
    <property type="term" value="F:mRNA binding"/>
    <property type="evidence" value="ECO:0007669"/>
    <property type="project" value="TreeGrafter"/>
</dbReference>